<accession>A0A8S1HIV1</accession>
<reference evidence="1" key="1">
    <citation type="submission" date="2020-10" db="EMBL/GenBank/DDBJ databases">
        <authorList>
            <person name="Kikuchi T."/>
        </authorList>
    </citation>
    <scope>NUCLEOTIDE SEQUENCE</scope>
    <source>
        <strain evidence="1">NKZ352</strain>
    </source>
</reference>
<keyword evidence="2" id="KW-1185">Reference proteome</keyword>
<gene>
    <name evidence="1" type="ORF">CAUJ_LOCUS11583</name>
</gene>
<dbReference type="AlphaFoldDB" id="A0A8S1HIV1"/>
<name>A0A8S1HIV1_9PELO</name>
<organism evidence="1 2">
    <name type="scientific">Caenorhabditis auriculariae</name>
    <dbReference type="NCBI Taxonomy" id="2777116"/>
    <lineage>
        <taxon>Eukaryota</taxon>
        <taxon>Metazoa</taxon>
        <taxon>Ecdysozoa</taxon>
        <taxon>Nematoda</taxon>
        <taxon>Chromadorea</taxon>
        <taxon>Rhabditida</taxon>
        <taxon>Rhabditina</taxon>
        <taxon>Rhabditomorpha</taxon>
        <taxon>Rhabditoidea</taxon>
        <taxon>Rhabditidae</taxon>
        <taxon>Peloderinae</taxon>
        <taxon>Caenorhabditis</taxon>
    </lineage>
</organism>
<sequence length="84" mass="9190">MREKRLISHDCCKSRINEKSSATAAERCGTEPSRAPSAPPTFLAAVASAVTHTQAECHCEVRLQDMAVSMESFDLKLSLLALKR</sequence>
<proteinExistence type="predicted"/>
<evidence type="ECO:0000313" key="2">
    <source>
        <dbReference type="Proteomes" id="UP000835052"/>
    </source>
</evidence>
<dbReference type="EMBL" id="CAJGYM010000058">
    <property type="protein sequence ID" value="CAD6195664.1"/>
    <property type="molecule type" value="Genomic_DNA"/>
</dbReference>
<comment type="caution">
    <text evidence="1">The sequence shown here is derived from an EMBL/GenBank/DDBJ whole genome shotgun (WGS) entry which is preliminary data.</text>
</comment>
<protein>
    <submittedName>
        <fullName evidence="1">Uncharacterized protein</fullName>
    </submittedName>
</protein>
<evidence type="ECO:0000313" key="1">
    <source>
        <dbReference type="EMBL" id="CAD6195664.1"/>
    </source>
</evidence>
<dbReference type="Proteomes" id="UP000835052">
    <property type="component" value="Unassembled WGS sequence"/>
</dbReference>